<reference evidence="5" key="1">
    <citation type="submission" date="2020-11" db="EMBL/GenBank/DDBJ databases">
        <authorList>
            <consortium name="DOE Joint Genome Institute"/>
            <person name="Ahrendt S."/>
            <person name="Riley R."/>
            <person name="Andreopoulos W."/>
            <person name="Labutti K."/>
            <person name="Pangilinan J."/>
            <person name="Ruiz-Duenas F.J."/>
            <person name="Barrasa J.M."/>
            <person name="Sanchez-Garcia M."/>
            <person name="Camarero S."/>
            <person name="Miyauchi S."/>
            <person name="Serrano A."/>
            <person name="Linde D."/>
            <person name="Babiker R."/>
            <person name="Drula E."/>
            <person name="Ayuso-Fernandez I."/>
            <person name="Pacheco R."/>
            <person name="Padilla G."/>
            <person name="Ferreira P."/>
            <person name="Barriuso J."/>
            <person name="Kellner H."/>
            <person name="Castanera R."/>
            <person name="Alfaro M."/>
            <person name="Ramirez L."/>
            <person name="Pisabarro A.G."/>
            <person name="Kuo A."/>
            <person name="Tritt A."/>
            <person name="Lipzen A."/>
            <person name="He G."/>
            <person name="Yan M."/>
            <person name="Ng V."/>
            <person name="Cullen D."/>
            <person name="Martin F."/>
            <person name="Rosso M.-N."/>
            <person name="Henrissat B."/>
            <person name="Hibbett D."/>
            <person name="Martinez A.T."/>
            <person name="Grigoriev I.V."/>
        </authorList>
    </citation>
    <scope>NUCLEOTIDE SEQUENCE</scope>
    <source>
        <strain evidence="5">CBS 247.69</strain>
    </source>
</reference>
<organism evidence="5 6">
    <name type="scientific">Collybia nuda</name>
    <dbReference type="NCBI Taxonomy" id="64659"/>
    <lineage>
        <taxon>Eukaryota</taxon>
        <taxon>Fungi</taxon>
        <taxon>Dikarya</taxon>
        <taxon>Basidiomycota</taxon>
        <taxon>Agaricomycotina</taxon>
        <taxon>Agaricomycetes</taxon>
        <taxon>Agaricomycetidae</taxon>
        <taxon>Agaricales</taxon>
        <taxon>Tricholomatineae</taxon>
        <taxon>Clitocybaceae</taxon>
        <taxon>Collybia</taxon>
    </lineage>
</organism>
<keyword evidence="3" id="KW-0732">Signal</keyword>
<evidence type="ECO:0000256" key="2">
    <source>
        <dbReference type="ARBA" id="ARBA00022801"/>
    </source>
</evidence>
<keyword evidence="2 3" id="KW-0378">Hydrolase</keyword>
<dbReference type="Pfam" id="PF00135">
    <property type="entry name" value="COesterase"/>
    <property type="match status" value="1"/>
</dbReference>
<feature type="domain" description="Carboxylesterase type B" evidence="4">
    <location>
        <begin position="20"/>
        <end position="514"/>
    </location>
</feature>
<dbReference type="InterPro" id="IPR050654">
    <property type="entry name" value="AChE-related_enzymes"/>
</dbReference>
<dbReference type="PROSITE" id="PS00941">
    <property type="entry name" value="CARBOXYLESTERASE_B_2"/>
    <property type="match status" value="1"/>
</dbReference>
<keyword evidence="6" id="KW-1185">Reference proteome</keyword>
<dbReference type="EC" id="3.1.1.-" evidence="3"/>
<feature type="signal peptide" evidence="3">
    <location>
        <begin position="1"/>
        <end position="18"/>
    </location>
</feature>
<evidence type="ECO:0000313" key="6">
    <source>
        <dbReference type="Proteomes" id="UP000807353"/>
    </source>
</evidence>
<evidence type="ECO:0000259" key="4">
    <source>
        <dbReference type="Pfam" id="PF00135"/>
    </source>
</evidence>
<sequence length="548" mass="59254">MLPIYLAVFALSAVVGLAAPPTVNIKNGTVVGLDIPQFNQHAFLGIPYAQPPIGDLRLRRPRSLNTTFGRLDATKYSALCWNVPTTGSSDGAGIPQSEDCLTINVVRPNNVATSRSLLPVMFWIHGGGLTAGGSGIDWYNGTYLVQAAMNFKNPIVFVSINYRLSQLGFLAGKALADEGSLNLGHYDQRLALHWVQENIAAFGGDPTKVTIFGESSGAHSVGMQFRAFGGRDDNLFRAGITESGTANNYPLPDSTNLQSSYDQLVANSSCRGFTTASTQLACLRQIPVDEFRFAVQHWSTSAVVDGDIIPLSEGNALNAYRKGLFVKRPFMTGANTDEGTAFSGNPTSMAQLVSSLGSLGLNDTALQRLLELYPSDPFLGAPYNTGAFLPFGPGSLSKQLSSVMGDVVFIALRRFVAQQLAKQNVPVKTYRFNQIALNSSDAVGVTHFSEVFYVFGNPTCPMHLDRCLSARAEDRALSSLMQSMWISFAVHLDPNMNNFPGASVWPDYSANAENIRFQNGGSSAEKDDFRQDGIQFLLDNYFPTVGAM</sequence>
<dbReference type="InterPro" id="IPR019826">
    <property type="entry name" value="Carboxylesterase_B_AS"/>
</dbReference>
<evidence type="ECO:0000313" key="5">
    <source>
        <dbReference type="EMBL" id="KAF9462050.1"/>
    </source>
</evidence>
<dbReference type="InterPro" id="IPR002018">
    <property type="entry name" value="CarbesteraseB"/>
</dbReference>
<dbReference type="PANTHER" id="PTHR43918">
    <property type="entry name" value="ACETYLCHOLINESTERASE"/>
    <property type="match status" value="1"/>
</dbReference>
<comment type="caution">
    <text evidence="5">The sequence shown here is derived from an EMBL/GenBank/DDBJ whole genome shotgun (WGS) entry which is preliminary data.</text>
</comment>
<evidence type="ECO:0000256" key="1">
    <source>
        <dbReference type="ARBA" id="ARBA00005964"/>
    </source>
</evidence>
<dbReference type="InterPro" id="IPR019819">
    <property type="entry name" value="Carboxylesterase_B_CS"/>
</dbReference>
<dbReference type="PANTHER" id="PTHR43918:SF4">
    <property type="entry name" value="CARBOXYLIC ESTER HYDROLASE"/>
    <property type="match status" value="1"/>
</dbReference>
<gene>
    <name evidence="5" type="ORF">BDZ94DRAFT_1220584</name>
</gene>
<comment type="similarity">
    <text evidence="1 3">Belongs to the type-B carboxylesterase/lipase family.</text>
</comment>
<dbReference type="InterPro" id="IPR029058">
    <property type="entry name" value="AB_hydrolase_fold"/>
</dbReference>
<dbReference type="GO" id="GO:0052689">
    <property type="term" value="F:carboxylic ester hydrolase activity"/>
    <property type="evidence" value="ECO:0007669"/>
    <property type="project" value="TreeGrafter"/>
</dbReference>
<dbReference type="PROSITE" id="PS00122">
    <property type="entry name" value="CARBOXYLESTERASE_B_1"/>
    <property type="match status" value="1"/>
</dbReference>
<protein>
    <recommendedName>
        <fullName evidence="3">Carboxylic ester hydrolase</fullName>
        <ecNumber evidence="3">3.1.1.-</ecNumber>
    </recommendedName>
</protein>
<proteinExistence type="inferred from homology"/>
<dbReference type="EMBL" id="MU150276">
    <property type="protein sequence ID" value="KAF9462050.1"/>
    <property type="molecule type" value="Genomic_DNA"/>
</dbReference>
<dbReference type="Proteomes" id="UP000807353">
    <property type="component" value="Unassembled WGS sequence"/>
</dbReference>
<dbReference type="SUPFAM" id="SSF53474">
    <property type="entry name" value="alpha/beta-Hydrolases"/>
    <property type="match status" value="1"/>
</dbReference>
<evidence type="ECO:0000256" key="3">
    <source>
        <dbReference type="RuleBase" id="RU361235"/>
    </source>
</evidence>
<name>A0A9P5Y6I3_9AGAR</name>
<dbReference type="OrthoDB" id="408631at2759"/>
<dbReference type="AlphaFoldDB" id="A0A9P5Y6I3"/>
<dbReference type="Gene3D" id="3.40.50.1820">
    <property type="entry name" value="alpha/beta hydrolase"/>
    <property type="match status" value="1"/>
</dbReference>
<feature type="chain" id="PRO_5040540451" description="Carboxylic ester hydrolase" evidence="3">
    <location>
        <begin position="19"/>
        <end position="548"/>
    </location>
</feature>
<accession>A0A9P5Y6I3</accession>